<comment type="caution">
    <text evidence="6">The sequence shown here is derived from an EMBL/GenBank/DDBJ whole genome shotgun (WGS) entry which is preliminary data.</text>
</comment>
<evidence type="ECO:0000256" key="4">
    <source>
        <dbReference type="ARBA" id="ARBA00023239"/>
    </source>
</evidence>
<reference evidence="7" key="1">
    <citation type="journal article" date="2018" name="Front. Microbiol.">
        <title>Genome-Based Analysis Reveals the Taxonomy and Diversity of the Family Idiomarinaceae.</title>
        <authorList>
            <person name="Liu Y."/>
            <person name="Lai Q."/>
            <person name="Shao Z."/>
        </authorList>
    </citation>
    <scope>NUCLEOTIDE SEQUENCE [LARGE SCALE GENOMIC DNA]</scope>
    <source>
        <strain evidence="7">c121</strain>
    </source>
</reference>
<evidence type="ECO:0000256" key="2">
    <source>
        <dbReference type="ARBA" id="ARBA00022723"/>
    </source>
</evidence>
<name>A0A432Z8Q9_9GAMM</name>
<dbReference type="InterPro" id="IPR006913">
    <property type="entry name" value="CENP-V/GFA"/>
</dbReference>
<evidence type="ECO:0000256" key="1">
    <source>
        <dbReference type="ARBA" id="ARBA00005495"/>
    </source>
</evidence>
<dbReference type="PANTHER" id="PTHR33337">
    <property type="entry name" value="GFA DOMAIN-CONTAINING PROTEIN"/>
    <property type="match status" value="1"/>
</dbReference>
<evidence type="ECO:0000313" key="7">
    <source>
        <dbReference type="Proteomes" id="UP000287022"/>
    </source>
</evidence>
<dbReference type="PANTHER" id="PTHR33337:SF40">
    <property type="entry name" value="CENP-V_GFA DOMAIN-CONTAINING PROTEIN-RELATED"/>
    <property type="match status" value="1"/>
</dbReference>
<dbReference type="SUPFAM" id="SSF51316">
    <property type="entry name" value="Mss4-like"/>
    <property type="match status" value="1"/>
</dbReference>
<dbReference type="InterPro" id="IPR011057">
    <property type="entry name" value="Mss4-like_sf"/>
</dbReference>
<dbReference type="AlphaFoldDB" id="A0A432Z8Q9"/>
<dbReference type="GO" id="GO:0016846">
    <property type="term" value="F:carbon-sulfur lyase activity"/>
    <property type="evidence" value="ECO:0007669"/>
    <property type="project" value="InterPro"/>
</dbReference>
<gene>
    <name evidence="6" type="ORF">CWI80_02810</name>
</gene>
<comment type="similarity">
    <text evidence="1">Belongs to the Gfa family.</text>
</comment>
<protein>
    <submittedName>
        <fullName evidence="6">GFA family protein</fullName>
    </submittedName>
</protein>
<keyword evidence="4" id="KW-0456">Lyase</keyword>
<accession>A0A432Z8Q9</accession>
<dbReference type="GO" id="GO:0046872">
    <property type="term" value="F:metal ion binding"/>
    <property type="evidence" value="ECO:0007669"/>
    <property type="project" value="UniProtKB-KW"/>
</dbReference>
<dbReference type="Gene3D" id="3.90.1590.10">
    <property type="entry name" value="glutathione-dependent formaldehyde- activating enzyme (gfa)"/>
    <property type="match status" value="1"/>
</dbReference>
<dbReference type="PROSITE" id="PS51891">
    <property type="entry name" value="CENP_V_GFA"/>
    <property type="match status" value="1"/>
</dbReference>
<keyword evidence="7" id="KW-1185">Reference proteome</keyword>
<dbReference type="Pfam" id="PF04828">
    <property type="entry name" value="GFA"/>
    <property type="match status" value="1"/>
</dbReference>
<dbReference type="RefSeq" id="WP_034727989.1">
    <property type="nucleotide sequence ID" value="NZ_PIQE01000001.1"/>
</dbReference>
<keyword evidence="3" id="KW-0862">Zinc</keyword>
<evidence type="ECO:0000313" key="6">
    <source>
        <dbReference type="EMBL" id="RUO74293.1"/>
    </source>
</evidence>
<evidence type="ECO:0000259" key="5">
    <source>
        <dbReference type="PROSITE" id="PS51891"/>
    </source>
</evidence>
<organism evidence="6 7">
    <name type="scientific">Pseudidiomarina sediminum</name>
    <dbReference type="NCBI Taxonomy" id="431675"/>
    <lineage>
        <taxon>Bacteria</taxon>
        <taxon>Pseudomonadati</taxon>
        <taxon>Pseudomonadota</taxon>
        <taxon>Gammaproteobacteria</taxon>
        <taxon>Alteromonadales</taxon>
        <taxon>Idiomarinaceae</taxon>
        <taxon>Pseudidiomarina</taxon>
    </lineage>
</organism>
<dbReference type="STRING" id="1122124.GCA_000423165_00837"/>
<feature type="domain" description="CENP-V/GFA" evidence="5">
    <location>
        <begin position="2"/>
        <end position="118"/>
    </location>
</feature>
<sequence length="133" mass="14500">MHKGSCQCGKVAFQVEGDFEHFFLCHCQYCQKDTGSAHAANLFSTSATLTWLRGEEQVRTYQVPDSRHVKGFCSCCGAALPSVQMEGQLLVVPAGALDTPAPLKPNAHLFVASRANWDQQLEQLPCFAGLPES</sequence>
<dbReference type="Proteomes" id="UP000287022">
    <property type="component" value="Unassembled WGS sequence"/>
</dbReference>
<dbReference type="EMBL" id="PIQE01000001">
    <property type="protein sequence ID" value="RUO74293.1"/>
    <property type="molecule type" value="Genomic_DNA"/>
</dbReference>
<evidence type="ECO:0000256" key="3">
    <source>
        <dbReference type="ARBA" id="ARBA00022833"/>
    </source>
</evidence>
<keyword evidence="2" id="KW-0479">Metal-binding</keyword>
<proteinExistence type="inferred from homology"/>